<reference evidence="2 3" key="1">
    <citation type="submission" date="2019-09" db="EMBL/GenBank/DDBJ databases">
        <title>Ecophysiology of the spiral-shaped methanotroph Methylospira mobilis as revealed by the complete genome sequence.</title>
        <authorList>
            <person name="Oshkin I.Y."/>
            <person name="Dedysh S.N."/>
            <person name="Miroshnikov K."/>
            <person name="Danilova O.V."/>
            <person name="Hakobyan A."/>
            <person name="Liesack W."/>
        </authorList>
    </citation>
    <scope>NUCLEOTIDE SEQUENCE [LARGE SCALE GENOMIC DNA]</scope>
    <source>
        <strain evidence="2 3">Shm1</strain>
    </source>
</reference>
<feature type="transmembrane region" description="Helical" evidence="1">
    <location>
        <begin position="105"/>
        <end position="129"/>
    </location>
</feature>
<keyword evidence="3" id="KW-1185">Reference proteome</keyword>
<keyword evidence="1" id="KW-0812">Transmembrane</keyword>
<feature type="transmembrane region" description="Helical" evidence="1">
    <location>
        <begin position="81"/>
        <end position="99"/>
    </location>
</feature>
<dbReference type="RefSeq" id="WP_153247524.1">
    <property type="nucleotide sequence ID" value="NZ_CP044205.1"/>
</dbReference>
<proteinExistence type="predicted"/>
<dbReference type="OrthoDB" id="9790409at2"/>
<dbReference type="Pfam" id="PF20398">
    <property type="entry name" value="DUF6691"/>
    <property type="match status" value="1"/>
</dbReference>
<evidence type="ECO:0000256" key="1">
    <source>
        <dbReference type="SAM" id="Phobius"/>
    </source>
</evidence>
<dbReference type="KEGG" id="mmob:F6R98_01965"/>
<organism evidence="2 3">
    <name type="scientific">Candidatus Methylospira mobilis</name>
    <dbReference type="NCBI Taxonomy" id="1808979"/>
    <lineage>
        <taxon>Bacteria</taxon>
        <taxon>Pseudomonadati</taxon>
        <taxon>Pseudomonadota</taxon>
        <taxon>Gammaproteobacteria</taxon>
        <taxon>Methylococcales</taxon>
        <taxon>Methylococcaceae</taxon>
        <taxon>Candidatus Methylospira</taxon>
    </lineage>
</organism>
<protein>
    <submittedName>
        <fullName evidence="2">YeeE/YedE family protein</fullName>
    </submittedName>
</protein>
<dbReference type="InterPro" id="IPR046513">
    <property type="entry name" value="DUF6691"/>
</dbReference>
<accession>A0A5Q0BH61</accession>
<dbReference type="Proteomes" id="UP000325755">
    <property type="component" value="Chromosome"/>
</dbReference>
<name>A0A5Q0BH61_9GAMM</name>
<dbReference type="EMBL" id="CP044205">
    <property type="protein sequence ID" value="QFY41541.1"/>
    <property type="molecule type" value="Genomic_DNA"/>
</dbReference>
<evidence type="ECO:0000313" key="3">
    <source>
        <dbReference type="Proteomes" id="UP000325755"/>
    </source>
</evidence>
<evidence type="ECO:0000313" key="2">
    <source>
        <dbReference type="EMBL" id="QFY41541.1"/>
    </source>
</evidence>
<keyword evidence="1" id="KW-1133">Transmembrane helix</keyword>
<dbReference type="InParanoid" id="A0A5Q0BH61"/>
<dbReference type="AlphaFoldDB" id="A0A5Q0BH61"/>
<sequence>MKKLLITFLTGALFAFGLALSGMAQPSVVLAFLDITGNWNPALLLVMAGAIGVTLPAYRLLFRSGKPLLAERFDLPAATRISGRLITGSALFGIGWGLSGYCPGAALVALPGALETGVFIAAMLAGLWISRLLDSVFPAAAD</sequence>
<feature type="transmembrane region" description="Helical" evidence="1">
    <location>
        <begin position="41"/>
        <end position="61"/>
    </location>
</feature>
<gene>
    <name evidence="2" type="ORF">F6R98_01965</name>
</gene>
<keyword evidence="1" id="KW-0472">Membrane</keyword>